<proteinExistence type="predicted"/>
<sequence length="147" mass="15892">MLAHCGASRRASGARISELTMVTNDETFVASRFLPILLRSCLKNFFASMRLMDAHTFDANEVANATGLKLTSLTDAIATPPRIGNRVRNVMGDIDPVPLNNEIADTNSGSLALTMCTKLIAPAPSAVTDSRWSMENTALCLRTDEYA</sequence>
<dbReference type="VEuPathDB" id="PiroplasmaDB:BOVATA_018670"/>
<organism evidence="1 2">
    <name type="scientific">Babesia ovata</name>
    <dbReference type="NCBI Taxonomy" id="189622"/>
    <lineage>
        <taxon>Eukaryota</taxon>
        <taxon>Sar</taxon>
        <taxon>Alveolata</taxon>
        <taxon>Apicomplexa</taxon>
        <taxon>Aconoidasida</taxon>
        <taxon>Piroplasmida</taxon>
        <taxon>Babesiidae</taxon>
        <taxon>Babesia</taxon>
    </lineage>
</organism>
<dbReference type="Proteomes" id="UP000236319">
    <property type="component" value="Unassembled WGS sequence"/>
</dbReference>
<keyword evidence="2" id="KW-1185">Reference proteome</keyword>
<dbReference type="EMBL" id="BDSA01000002">
    <property type="protein sequence ID" value="GBE60374.1"/>
    <property type="molecule type" value="Genomic_DNA"/>
</dbReference>
<name>A0A2H6KBL2_9APIC</name>
<dbReference type="RefSeq" id="XP_028866617.1">
    <property type="nucleotide sequence ID" value="XM_029010784.1"/>
</dbReference>
<accession>A0A2H6KBL2</accession>
<reference evidence="1 2" key="1">
    <citation type="journal article" date="2017" name="BMC Genomics">
        <title>Whole-genome assembly of Babesia ovata and comparative genomics between closely related pathogens.</title>
        <authorList>
            <person name="Yamagishi J."/>
            <person name="Asada M."/>
            <person name="Hakimi H."/>
            <person name="Tanaka T.Q."/>
            <person name="Sugimoto C."/>
            <person name="Kawazu S."/>
        </authorList>
    </citation>
    <scope>NUCLEOTIDE SEQUENCE [LARGE SCALE GENOMIC DNA]</scope>
    <source>
        <strain evidence="1 2">Miyake</strain>
    </source>
</reference>
<dbReference type="AlphaFoldDB" id="A0A2H6KBL2"/>
<protein>
    <submittedName>
        <fullName evidence="1">Oligopeptide dipeptide ABC transporter ATPase, putative</fullName>
    </submittedName>
</protein>
<evidence type="ECO:0000313" key="1">
    <source>
        <dbReference type="EMBL" id="GBE60374.1"/>
    </source>
</evidence>
<dbReference type="OrthoDB" id="10347865at2759"/>
<dbReference type="GeneID" id="39874144"/>
<gene>
    <name evidence="1" type="ORF">BOVATA_018670</name>
</gene>
<evidence type="ECO:0000313" key="2">
    <source>
        <dbReference type="Proteomes" id="UP000236319"/>
    </source>
</evidence>
<comment type="caution">
    <text evidence="1">The sequence shown here is derived from an EMBL/GenBank/DDBJ whole genome shotgun (WGS) entry which is preliminary data.</text>
</comment>